<accession>A0A7R8UP02</accession>
<dbReference type="OrthoDB" id="3633556at2759"/>
<dbReference type="Gene3D" id="3.40.50.12780">
    <property type="entry name" value="N-terminal domain of ligase-like"/>
    <property type="match status" value="1"/>
</dbReference>
<name>A0A7R8UP02_HERIL</name>
<dbReference type="PANTHER" id="PTHR43272:SF32">
    <property type="entry name" value="AMP-DEPENDENT SYNTHETASE_LIGASE DOMAIN-CONTAINING PROTEIN"/>
    <property type="match status" value="1"/>
</dbReference>
<dbReference type="EMBL" id="LR899011">
    <property type="protein sequence ID" value="CAD7084264.1"/>
    <property type="molecule type" value="Genomic_DNA"/>
</dbReference>
<protein>
    <recommendedName>
        <fullName evidence="6">AMP-dependent synthetase/ligase domain-containing protein</fullName>
    </recommendedName>
</protein>
<dbReference type="InParanoid" id="A0A7R8UP02"/>
<evidence type="ECO:0000256" key="2">
    <source>
        <dbReference type="ARBA" id="ARBA00022832"/>
    </source>
</evidence>
<dbReference type="GO" id="GO:0004467">
    <property type="term" value="F:long-chain fatty acid-CoA ligase activity"/>
    <property type="evidence" value="ECO:0007669"/>
    <property type="project" value="TreeGrafter"/>
</dbReference>
<evidence type="ECO:0000256" key="1">
    <source>
        <dbReference type="ARBA" id="ARBA00022598"/>
    </source>
</evidence>
<organism evidence="4 5">
    <name type="scientific">Hermetia illucens</name>
    <name type="common">Black soldier fly</name>
    <dbReference type="NCBI Taxonomy" id="343691"/>
    <lineage>
        <taxon>Eukaryota</taxon>
        <taxon>Metazoa</taxon>
        <taxon>Ecdysozoa</taxon>
        <taxon>Arthropoda</taxon>
        <taxon>Hexapoda</taxon>
        <taxon>Insecta</taxon>
        <taxon>Pterygota</taxon>
        <taxon>Neoptera</taxon>
        <taxon>Endopterygota</taxon>
        <taxon>Diptera</taxon>
        <taxon>Brachycera</taxon>
        <taxon>Stratiomyomorpha</taxon>
        <taxon>Stratiomyidae</taxon>
        <taxon>Hermetiinae</taxon>
        <taxon>Hermetia</taxon>
    </lineage>
</organism>
<evidence type="ECO:0000256" key="3">
    <source>
        <dbReference type="ARBA" id="ARBA00023098"/>
    </source>
</evidence>
<gene>
    <name evidence="4" type="ORF">HERILL_LOCUS7169</name>
</gene>
<sequence length="183" mass="20319">MGYINDPEKTEEALDSDGWLHTGDVGYIDEKGFIYITGRIKELIITAGGENIPPVHIEYLVKTELPNIKKVLTMFVTLKTEMDSETEDPTDNLSKESISWMESLGVSHKTVKDVLNAGPCPKVLKAIQEGIDAAISNAQCIQKFIILPQDFSVPTGELGPTMKVKRNVVAKKYSDLIDKFYAE</sequence>
<keyword evidence="3" id="KW-0443">Lipid metabolism</keyword>
<keyword evidence="1" id="KW-0436">Ligase</keyword>
<dbReference type="SUPFAM" id="SSF56801">
    <property type="entry name" value="Acetyl-CoA synthetase-like"/>
    <property type="match status" value="1"/>
</dbReference>
<dbReference type="GO" id="GO:0016020">
    <property type="term" value="C:membrane"/>
    <property type="evidence" value="ECO:0007669"/>
    <property type="project" value="TreeGrafter"/>
</dbReference>
<keyword evidence="2" id="KW-0276">Fatty acid metabolism</keyword>
<evidence type="ECO:0008006" key="6">
    <source>
        <dbReference type="Google" id="ProtNLM"/>
    </source>
</evidence>
<dbReference type="PANTHER" id="PTHR43272">
    <property type="entry name" value="LONG-CHAIN-FATTY-ACID--COA LIGASE"/>
    <property type="match status" value="1"/>
</dbReference>
<evidence type="ECO:0000313" key="5">
    <source>
        <dbReference type="Proteomes" id="UP000594454"/>
    </source>
</evidence>
<proteinExistence type="predicted"/>
<dbReference type="InterPro" id="IPR042099">
    <property type="entry name" value="ANL_N_sf"/>
</dbReference>
<dbReference type="Proteomes" id="UP000594454">
    <property type="component" value="Chromosome 3"/>
</dbReference>
<dbReference type="GO" id="GO:0005783">
    <property type="term" value="C:endoplasmic reticulum"/>
    <property type="evidence" value="ECO:0007669"/>
    <property type="project" value="TreeGrafter"/>
</dbReference>
<dbReference type="AlphaFoldDB" id="A0A7R8UP02"/>
<keyword evidence="5" id="KW-1185">Reference proteome</keyword>
<evidence type="ECO:0000313" key="4">
    <source>
        <dbReference type="EMBL" id="CAD7084264.1"/>
    </source>
</evidence>
<reference evidence="4 5" key="1">
    <citation type="submission" date="2020-11" db="EMBL/GenBank/DDBJ databases">
        <authorList>
            <person name="Wallbank WR R."/>
            <person name="Pardo Diaz C."/>
            <person name="Kozak K."/>
            <person name="Martin S."/>
            <person name="Jiggins C."/>
            <person name="Moest M."/>
            <person name="Warren A I."/>
            <person name="Generalovic N T."/>
            <person name="Byers J.R.P. K."/>
            <person name="Montejo-Kovacevich G."/>
            <person name="Yen C E."/>
        </authorList>
    </citation>
    <scope>NUCLEOTIDE SEQUENCE [LARGE SCALE GENOMIC DNA]</scope>
</reference>